<dbReference type="AlphaFoldDB" id="A0A420HJI4"/>
<comment type="caution">
    <text evidence="1">The sequence shown here is derived from an EMBL/GenBank/DDBJ whole genome shotgun (WGS) entry which is preliminary data.</text>
</comment>
<accession>A0A420HJI4</accession>
<keyword evidence="2" id="KW-1185">Reference proteome</keyword>
<organism evidence="1 2">
    <name type="scientific">Erysiphe neolycopersici</name>
    <dbReference type="NCBI Taxonomy" id="212602"/>
    <lineage>
        <taxon>Eukaryota</taxon>
        <taxon>Fungi</taxon>
        <taxon>Dikarya</taxon>
        <taxon>Ascomycota</taxon>
        <taxon>Pezizomycotina</taxon>
        <taxon>Leotiomycetes</taxon>
        <taxon>Erysiphales</taxon>
        <taxon>Erysiphaceae</taxon>
        <taxon>Erysiphe</taxon>
    </lineage>
</organism>
<evidence type="ECO:0000313" key="1">
    <source>
        <dbReference type="EMBL" id="RKF57587.1"/>
    </source>
</evidence>
<sequence>MQFIYSLLEEVNPNIDLQTKNIRARTFSPLKSRNDELNDSEDQTNSNQHIITISADVYAEDIRITIPDNL</sequence>
<protein>
    <submittedName>
        <fullName evidence="1">Uncharacterized protein</fullName>
    </submittedName>
</protein>
<dbReference type="Proteomes" id="UP000286134">
    <property type="component" value="Unassembled WGS sequence"/>
</dbReference>
<dbReference type="EMBL" id="MCFK01007319">
    <property type="protein sequence ID" value="RKF57587.1"/>
    <property type="molecule type" value="Genomic_DNA"/>
</dbReference>
<proteinExistence type="predicted"/>
<gene>
    <name evidence="1" type="ORF">OnM2_073065</name>
</gene>
<name>A0A420HJI4_9PEZI</name>
<evidence type="ECO:0000313" key="2">
    <source>
        <dbReference type="Proteomes" id="UP000286134"/>
    </source>
</evidence>
<reference evidence="1 2" key="1">
    <citation type="journal article" date="2018" name="BMC Genomics">
        <title>Comparative genome analyses reveal sequence features reflecting distinct modes of host-adaptation between dicot and monocot powdery mildew.</title>
        <authorList>
            <person name="Wu Y."/>
            <person name="Ma X."/>
            <person name="Pan Z."/>
            <person name="Kale S.D."/>
            <person name="Song Y."/>
            <person name="King H."/>
            <person name="Zhang Q."/>
            <person name="Presley C."/>
            <person name="Deng X."/>
            <person name="Wei C.I."/>
            <person name="Xiao S."/>
        </authorList>
    </citation>
    <scope>NUCLEOTIDE SEQUENCE [LARGE SCALE GENOMIC DNA]</scope>
    <source>
        <strain evidence="1">UMSG2</strain>
    </source>
</reference>